<dbReference type="GO" id="GO:0005634">
    <property type="term" value="C:nucleus"/>
    <property type="evidence" value="ECO:0007669"/>
    <property type="project" value="UniProtKB-SubCell"/>
</dbReference>
<keyword evidence="15" id="KW-1185">Reference proteome</keyword>
<comment type="subcellular location">
    <subcellularLocation>
        <location evidence="1 10">Nucleus</location>
    </subcellularLocation>
</comment>
<proteinExistence type="inferred from homology"/>
<evidence type="ECO:0000256" key="11">
    <source>
        <dbReference type="SAM" id="MobiDB-lite"/>
    </source>
</evidence>
<dbReference type="GO" id="GO:0003712">
    <property type="term" value="F:transcription coregulator activity"/>
    <property type="evidence" value="ECO:0007669"/>
    <property type="project" value="InterPro"/>
</dbReference>
<dbReference type="KEGG" id="csol:105361747"/>
<evidence type="ECO:0000259" key="14">
    <source>
        <dbReference type="Pfam" id="PF21539"/>
    </source>
</evidence>
<feature type="domain" description="ARC105/Med15 mediator subunit C-terminal" evidence="14">
    <location>
        <begin position="538"/>
        <end position="645"/>
    </location>
</feature>
<dbReference type="PANTHER" id="PTHR31804">
    <property type="entry name" value="MEDIATOR OF RNA POLYMERASE II TRANSCRIPTION SUBUNIT 15"/>
    <property type="match status" value="1"/>
</dbReference>
<protein>
    <recommendedName>
        <fullName evidence="4 10">Mediator of RNA polymerase II transcription subunit 15</fullName>
    </recommendedName>
    <alternativeName>
        <fullName evidence="9 10">Mediator complex subunit 15</fullName>
    </alternativeName>
</protein>
<feature type="region of interest" description="Disordered" evidence="11">
    <location>
        <begin position="362"/>
        <end position="398"/>
    </location>
</feature>
<dbReference type="InterPro" id="IPR048386">
    <property type="entry name" value="Med15_C"/>
</dbReference>
<feature type="domain" description="ARC105/Med15 mediator subunit central" evidence="13">
    <location>
        <begin position="396"/>
        <end position="512"/>
    </location>
</feature>
<gene>
    <name evidence="16" type="primary">LOC105361747</name>
    <name evidence="10" type="synonym">MED15</name>
</gene>
<dbReference type="InterPro" id="IPR036529">
    <property type="entry name" value="KIX_dom_sf"/>
</dbReference>
<dbReference type="InterPro" id="IPR019087">
    <property type="entry name" value="Med15_N"/>
</dbReference>
<comment type="subunit">
    <text evidence="3 10">Component of the Mediator complex.</text>
</comment>
<reference evidence="16" key="1">
    <citation type="submission" date="2025-08" db="UniProtKB">
        <authorList>
            <consortium name="RefSeq"/>
        </authorList>
    </citation>
    <scope>IDENTIFICATION</scope>
</reference>
<evidence type="ECO:0000256" key="1">
    <source>
        <dbReference type="ARBA" id="ARBA00004123"/>
    </source>
</evidence>
<evidence type="ECO:0000256" key="6">
    <source>
        <dbReference type="ARBA" id="ARBA00023159"/>
    </source>
</evidence>
<evidence type="ECO:0000256" key="9">
    <source>
        <dbReference type="ARBA" id="ARBA00032016"/>
    </source>
</evidence>
<evidence type="ECO:0000259" key="12">
    <source>
        <dbReference type="Pfam" id="PF09606"/>
    </source>
</evidence>
<name>A0AAJ7DUZ1_9HYME</name>
<dbReference type="InterPro" id="IPR048385">
    <property type="entry name" value="Med15_central"/>
</dbReference>
<evidence type="ECO:0000256" key="5">
    <source>
        <dbReference type="ARBA" id="ARBA00023015"/>
    </source>
</evidence>
<dbReference type="Gene3D" id="1.10.246.20">
    <property type="entry name" value="Coactivator CBP, KIX domain"/>
    <property type="match status" value="1"/>
</dbReference>
<dbReference type="SUPFAM" id="SSF47040">
    <property type="entry name" value="Kix domain of CBP (creb binding protein)"/>
    <property type="match status" value="1"/>
</dbReference>
<dbReference type="Proteomes" id="UP000695007">
    <property type="component" value="Unplaced"/>
</dbReference>
<evidence type="ECO:0000256" key="7">
    <source>
        <dbReference type="ARBA" id="ARBA00023163"/>
    </source>
</evidence>
<sequence>MSSEDPNSWRTPTFRQSMIAKIEENIQKFQIPIVKNASDMENHVFMKAKTKEDYLGFVARLILHISQMNNKKPAGTMAPGASNTNAGVQQGMPDPIGALQTLARQGTGNNANMGMPGGPGQSPQTMVSQQAPGTNTATNLLQSLNQRPGQPMNMPGMHNKMSGMSMMSGQPGCPPMAVNQMGQMQNMQGNPMLAQINQMNQASIGQQMGAQPGQPQQMGGAPMNVSQIGQNQMQAIQNQMQNQMGGHQLGGSINTGMQPVMTPQQGPQQQQHMNQINSAQIAANQLSQTQLSHLQRKPVEMMNAGFPGPRNVTPNQFLRQSPSPSAPSPGGLGAPTQTNQMVASPALVPSPNTQHTMLAGAQRSVAMAPSPSSSLNTPAGALGATPSPLQDDQTSQAYKDKVRKLSKYIEPLRKMILKMTNEGTDTEKMSKMKKLLEILTNPSSSTKLDVLQKCEVVLEKMDFKKLEAVGPTVPTTLKEHHFFTPLLEVVNTLLQSPVANHTLHRTFGPCLEALFGPEIKNLPPPLKKQRTEETSCEIPDVLQGEIARLDQRFKISLDPAQQNGSKCIQLICWLDDKHLPCVPPVLVIVPTDYPTIPPRCVLTSHEYTTTYLSAVQKGLDARLAKLPKRFSVSQLLDTWEMSVRQASAPKAYNQHVGVSIAAMLTASTVTTATTTTTTGVSVPATTTASNVTNALVNDISTNSMITISGS</sequence>
<evidence type="ECO:0000313" key="16">
    <source>
        <dbReference type="RefSeq" id="XP_011497341.1"/>
    </source>
</evidence>
<dbReference type="Pfam" id="PF21538">
    <property type="entry name" value="Med15_M"/>
    <property type="match status" value="1"/>
</dbReference>
<feature type="compositionally biased region" description="Polar residues" evidence="11">
    <location>
        <begin position="387"/>
        <end position="397"/>
    </location>
</feature>
<evidence type="ECO:0000313" key="15">
    <source>
        <dbReference type="Proteomes" id="UP000695007"/>
    </source>
</evidence>
<keyword evidence="8 10" id="KW-0539">Nucleus</keyword>
<comment type="similarity">
    <text evidence="2 10">Belongs to the Mediator complex subunit 15 family.</text>
</comment>
<feature type="domain" description="Mediator of RNA polymerase II transcription subunit 15 N-terminal" evidence="12">
    <location>
        <begin position="7"/>
        <end position="74"/>
    </location>
</feature>
<organism evidence="15 16">
    <name type="scientific">Ceratosolen solmsi marchali</name>
    <dbReference type="NCBI Taxonomy" id="326594"/>
    <lineage>
        <taxon>Eukaryota</taxon>
        <taxon>Metazoa</taxon>
        <taxon>Ecdysozoa</taxon>
        <taxon>Arthropoda</taxon>
        <taxon>Hexapoda</taxon>
        <taxon>Insecta</taxon>
        <taxon>Pterygota</taxon>
        <taxon>Neoptera</taxon>
        <taxon>Endopterygota</taxon>
        <taxon>Hymenoptera</taxon>
        <taxon>Apocrita</taxon>
        <taxon>Proctotrupomorpha</taxon>
        <taxon>Chalcidoidea</taxon>
        <taxon>Agaonidae</taxon>
        <taxon>Agaoninae</taxon>
        <taxon>Ceratosolen</taxon>
    </lineage>
</organism>
<evidence type="ECO:0000256" key="10">
    <source>
        <dbReference type="RuleBase" id="RU364148"/>
    </source>
</evidence>
<evidence type="ECO:0000256" key="4">
    <source>
        <dbReference type="ARBA" id="ARBA00019613"/>
    </source>
</evidence>
<dbReference type="GO" id="GO:0006355">
    <property type="term" value="P:regulation of DNA-templated transcription"/>
    <property type="evidence" value="ECO:0007669"/>
    <property type="project" value="InterPro"/>
</dbReference>
<accession>A0AAJ7DUZ1</accession>
<dbReference type="AlphaFoldDB" id="A0AAJ7DUZ1"/>
<comment type="function">
    <text evidence="10">Component of the Mediator complex, a coactivator involved in the regulated transcription of nearly all RNA polymerase II-dependent genes. Mediator functions as a bridge to convey information from gene-specific regulatory proteins to the basal RNA polymerase II transcription machinery. Mediator is recruited to promoters by direct interactions with regulatory proteins and serves as a scaffold for the assembly of a functional preinitiation complex with RNA polymerase II and the general transcription factors.</text>
</comment>
<dbReference type="Pfam" id="PF21539">
    <property type="entry name" value="Med15_C"/>
    <property type="match status" value="1"/>
</dbReference>
<dbReference type="GeneID" id="105361747"/>
<evidence type="ECO:0000256" key="3">
    <source>
        <dbReference type="ARBA" id="ARBA00011837"/>
    </source>
</evidence>
<evidence type="ECO:0000256" key="2">
    <source>
        <dbReference type="ARBA" id="ARBA00009807"/>
    </source>
</evidence>
<evidence type="ECO:0000256" key="8">
    <source>
        <dbReference type="ARBA" id="ARBA00023242"/>
    </source>
</evidence>
<dbReference type="RefSeq" id="XP_011497341.1">
    <property type="nucleotide sequence ID" value="XM_011499039.1"/>
</dbReference>
<dbReference type="PANTHER" id="PTHR31804:SF3">
    <property type="entry name" value="MEDIATOR OF RNA POLYMERASE II TRANSCRIPTION SUBUNIT 15"/>
    <property type="match status" value="1"/>
</dbReference>
<evidence type="ECO:0000259" key="13">
    <source>
        <dbReference type="Pfam" id="PF21538"/>
    </source>
</evidence>
<dbReference type="Pfam" id="PF09606">
    <property type="entry name" value="Med15_N"/>
    <property type="match status" value="1"/>
</dbReference>
<feature type="region of interest" description="Disordered" evidence="11">
    <location>
        <begin position="306"/>
        <end position="338"/>
    </location>
</feature>
<dbReference type="CTD" id="51586"/>
<dbReference type="FunFam" id="1.10.246.20:FF:000002">
    <property type="entry name" value="Mediator of RNA polymerase II transcription subunit 15"/>
    <property type="match status" value="1"/>
</dbReference>
<keyword evidence="5 10" id="KW-0805">Transcription regulation</keyword>
<keyword evidence="6 10" id="KW-0010">Activator</keyword>
<keyword evidence="7 10" id="KW-0804">Transcription</keyword>